<dbReference type="Proteomes" id="UP000681720">
    <property type="component" value="Unassembled WGS sequence"/>
</dbReference>
<organism evidence="3 4">
    <name type="scientific">Rotaria magnacalcarata</name>
    <dbReference type="NCBI Taxonomy" id="392030"/>
    <lineage>
        <taxon>Eukaryota</taxon>
        <taxon>Metazoa</taxon>
        <taxon>Spiralia</taxon>
        <taxon>Gnathifera</taxon>
        <taxon>Rotifera</taxon>
        <taxon>Eurotatoria</taxon>
        <taxon>Bdelloidea</taxon>
        <taxon>Philodinida</taxon>
        <taxon>Philodinidae</taxon>
        <taxon>Rotaria</taxon>
    </lineage>
</organism>
<evidence type="ECO:0000256" key="1">
    <source>
        <dbReference type="SAM" id="MobiDB-lite"/>
    </source>
</evidence>
<evidence type="ECO:0000313" key="4">
    <source>
        <dbReference type="Proteomes" id="UP000663866"/>
    </source>
</evidence>
<proteinExistence type="predicted"/>
<reference evidence="3" key="1">
    <citation type="submission" date="2021-02" db="EMBL/GenBank/DDBJ databases">
        <authorList>
            <person name="Nowell W R."/>
        </authorList>
    </citation>
    <scope>NUCLEOTIDE SEQUENCE</scope>
</reference>
<accession>A0A819XFV0</accession>
<name>A0A819XFV0_9BILA</name>
<evidence type="ECO:0000313" key="3">
    <source>
        <dbReference type="EMBL" id="CAF4136462.1"/>
    </source>
</evidence>
<feature type="compositionally biased region" description="Basic and acidic residues" evidence="1">
    <location>
        <begin position="7"/>
        <end position="23"/>
    </location>
</feature>
<gene>
    <name evidence="2" type="ORF">GIL414_LOCUS16578</name>
    <name evidence="3" type="ORF">OVN521_LOCUS22819</name>
</gene>
<evidence type="ECO:0008006" key="5">
    <source>
        <dbReference type="Google" id="ProtNLM"/>
    </source>
</evidence>
<dbReference type="AlphaFoldDB" id="A0A819XFV0"/>
<protein>
    <recommendedName>
        <fullName evidence="5">BEN domain-containing protein</fullName>
    </recommendedName>
</protein>
<dbReference type="EMBL" id="CAJOBG010005025">
    <property type="protein sequence ID" value="CAF4136462.1"/>
    <property type="molecule type" value="Genomic_DNA"/>
</dbReference>
<keyword evidence="4" id="KW-1185">Reference proteome</keyword>
<sequence>MGRKKAVLKDLNEKENNNSRLEHSNNCPPTVSQKRPIGLVVANPIDGEEIEIINLKKRCRDLEQQVEILEKKCLLIPQHIISIQNFFDDLIQCSNNNNDFVMLNYNDLALMNNDDNVTVNGNDVVVTSNYNDDIVTTNNNDPIVTINYDVDVVTINNVDNETTNYITVLNIDDVTLGSLKKENAKSTGRSILKYLYPNPGTNCKLSNIDKSLVDAIVYCAQNAHPSELTTKMKIKHAMSNYFGLLNYKRKIKSRILKKKARKE</sequence>
<dbReference type="Proteomes" id="UP000663866">
    <property type="component" value="Unassembled WGS sequence"/>
</dbReference>
<evidence type="ECO:0000313" key="2">
    <source>
        <dbReference type="EMBL" id="CAF4090525.1"/>
    </source>
</evidence>
<dbReference type="EMBL" id="CAJOBJ010007611">
    <property type="protein sequence ID" value="CAF4090525.1"/>
    <property type="molecule type" value="Genomic_DNA"/>
</dbReference>
<feature type="region of interest" description="Disordered" evidence="1">
    <location>
        <begin position="1"/>
        <end position="30"/>
    </location>
</feature>
<comment type="caution">
    <text evidence="3">The sequence shown here is derived from an EMBL/GenBank/DDBJ whole genome shotgun (WGS) entry which is preliminary data.</text>
</comment>